<evidence type="ECO:0000259" key="1">
    <source>
        <dbReference type="Pfam" id="PF07510"/>
    </source>
</evidence>
<gene>
    <name evidence="2" type="ORF">GOARA_062_00030</name>
</gene>
<evidence type="ECO:0000313" key="3">
    <source>
        <dbReference type="Proteomes" id="UP000035088"/>
    </source>
</evidence>
<dbReference type="Pfam" id="PF07510">
    <property type="entry name" value="GmrSD_C"/>
    <property type="match status" value="1"/>
</dbReference>
<dbReference type="AlphaFoldDB" id="G7H4G0"/>
<dbReference type="EMBL" id="BAEE01000062">
    <property type="protein sequence ID" value="GAB10735.1"/>
    <property type="molecule type" value="Genomic_DNA"/>
</dbReference>
<dbReference type="PANTHER" id="PTHR24094">
    <property type="entry name" value="SECRETED PROTEIN"/>
    <property type="match status" value="1"/>
</dbReference>
<protein>
    <recommendedName>
        <fullName evidence="1">GmrSD restriction endonucleases C-terminal domain-containing protein</fullName>
    </recommendedName>
</protein>
<sequence>MMRMTRGLPRRAWLAIIGCTALAVFAAGSLAVDHRRPSLSSAAIGLAELERIPRVAARLPHRQDYRRAAFGAAWADATDVFGGNNACDTRNDILRRDLDEVVTTTGPRCAATVTAGRLRSPYTGRVLVFRRSRATAVQIDHIVPLSYAWDMGAHGWPPTARLRFANDPANLVAVDERSNQDKRDLEPARWMPPARGFHCQYAKQFVAVLAAYPVLLDEPSAQTLERALRRCE</sequence>
<name>G7H4G0_9ACTN</name>
<comment type="caution">
    <text evidence="2">The sequence shown here is derived from an EMBL/GenBank/DDBJ whole genome shotgun (WGS) entry which is preliminary data.</text>
</comment>
<dbReference type="OrthoDB" id="5196645at2"/>
<dbReference type="Proteomes" id="UP000035088">
    <property type="component" value="Unassembled WGS sequence"/>
</dbReference>
<evidence type="ECO:0000313" key="2">
    <source>
        <dbReference type="EMBL" id="GAB10735.1"/>
    </source>
</evidence>
<keyword evidence="3" id="KW-1185">Reference proteome</keyword>
<dbReference type="PANTHER" id="PTHR24094:SF15">
    <property type="entry name" value="AMP-DEPENDENT SYNTHETASE_LIGASE DOMAIN-CONTAINING PROTEIN-RELATED"/>
    <property type="match status" value="1"/>
</dbReference>
<proteinExistence type="predicted"/>
<accession>G7H4G0</accession>
<dbReference type="InterPro" id="IPR011089">
    <property type="entry name" value="GmrSD_C"/>
</dbReference>
<feature type="domain" description="GmrSD restriction endonucleases C-terminal" evidence="1">
    <location>
        <begin position="88"/>
        <end position="208"/>
    </location>
</feature>
<organism evidence="2 3">
    <name type="scientific">Gordonia araii NBRC 100433</name>
    <dbReference type="NCBI Taxonomy" id="1073574"/>
    <lineage>
        <taxon>Bacteria</taxon>
        <taxon>Bacillati</taxon>
        <taxon>Actinomycetota</taxon>
        <taxon>Actinomycetes</taxon>
        <taxon>Mycobacteriales</taxon>
        <taxon>Gordoniaceae</taxon>
        <taxon>Gordonia</taxon>
    </lineage>
</organism>
<dbReference type="STRING" id="1073574.GOARA_062_00030"/>
<reference evidence="2 3" key="1">
    <citation type="submission" date="2011-11" db="EMBL/GenBank/DDBJ databases">
        <title>Whole genome shotgun sequence of Gordonia araii NBRC 100433.</title>
        <authorList>
            <person name="Yoshida Y."/>
            <person name="Hosoyama A."/>
            <person name="Tsuchikane K."/>
            <person name="Katsumata H."/>
            <person name="Yamazaki S."/>
            <person name="Fujita N."/>
        </authorList>
    </citation>
    <scope>NUCLEOTIDE SEQUENCE [LARGE SCALE GENOMIC DNA]</scope>
    <source>
        <strain evidence="2 3">NBRC 100433</strain>
    </source>
</reference>